<evidence type="ECO:0000256" key="16">
    <source>
        <dbReference type="SAM" id="MobiDB-lite"/>
    </source>
</evidence>
<evidence type="ECO:0000256" key="12">
    <source>
        <dbReference type="ARBA" id="ARBA00023136"/>
    </source>
</evidence>
<dbReference type="GO" id="GO:0004185">
    <property type="term" value="F:serine-type carboxypeptidase activity"/>
    <property type="evidence" value="ECO:0007669"/>
    <property type="project" value="UniProtKB-UniRule"/>
</dbReference>
<accession>A0A8K0SYC9</accession>
<keyword evidence="4 15" id="KW-0121">Carboxypeptidase</keyword>
<evidence type="ECO:0000256" key="10">
    <source>
        <dbReference type="ARBA" id="ARBA00022989"/>
    </source>
</evidence>
<feature type="compositionally biased region" description="Acidic residues" evidence="16">
    <location>
        <begin position="593"/>
        <end position="615"/>
    </location>
</feature>
<keyword evidence="8 15" id="KW-0732">Signal</keyword>
<gene>
    <name evidence="18" type="ORF">B0I35DRAFT_405319</name>
</gene>
<protein>
    <recommendedName>
        <fullName evidence="15">Carboxypeptidase</fullName>
        <ecNumber evidence="15">3.4.16.-</ecNumber>
    </recommendedName>
</protein>
<evidence type="ECO:0000256" key="5">
    <source>
        <dbReference type="ARBA" id="ARBA00022670"/>
    </source>
</evidence>
<evidence type="ECO:0000256" key="4">
    <source>
        <dbReference type="ARBA" id="ARBA00022645"/>
    </source>
</evidence>
<dbReference type="GO" id="GO:0005802">
    <property type="term" value="C:trans-Golgi network"/>
    <property type="evidence" value="ECO:0007669"/>
    <property type="project" value="TreeGrafter"/>
</dbReference>
<evidence type="ECO:0000313" key="18">
    <source>
        <dbReference type="EMBL" id="KAH7326006.1"/>
    </source>
</evidence>
<feature type="region of interest" description="Disordered" evidence="16">
    <location>
        <begin position="569"/>
        <end position="626"/>
    </location>
</feature>
<keyword evidence="5 15" id="KW-0645">Protease</keyword>
<dbReference type="PRINTS" id="PR00724">
    <property type="entry name" value="CRBOXYPTASEC"/>
</dbReference>
<comment type="function">
    <text evidence="14">Protease with a carboxypeptidase B-like function involved in the C-terminal processing of the lysine and arginine residues from protein precursors. Promotes cell fusion and is involved in the programmed cell death.</text>
</comment>
<keyword evidence="19" id="KW-1185">Reference proteome</keyword>
<dbReference type="AlphaFoldDB" id="A0A8K0SYC9"/>
<sequence>MAMPSALSAIGGWPAVIALALEPSLAVAASASDYFVRNLPGVPKDEPPIKMHAGHIEITPEHNGNLFFWHFQNRHIADRQRTVIWLNGGPGCSSEDGALMEIGPYRVKDDNTLVMNDGAWNEYANLLFVDNPVGTGFSYVDTDSYIHDLDTMAANFITFLDKFFELFPEYDQDDIYIAGESYAGQYIPYVANAILERNKSPGYTPWNLKGLLIGNGWISAPEQYDSYIPFAVETGLTTEGSDVIRQLDSDVRKCQNVLATNPGNVDYSECEAIVSDMLRALRSGHGENECINMYDVRLRDSYPSCGMSWPPDLDAVTSYLRTNDVVRALHVNSQKNTGWQECKSAVGRAFTARGSKPSVELLPSILEQVPVLLFSGDKDLLCNHIGTERLIGNLTWNGAQGFETSEDAAPQRDWHFEGEKAGYWQDARNLTYVLFYESSHMVPVDWPRRSRDMLDRFMGVDIKGVGGVPFDSQIDGEPNLSNGTFMRPSHEDTQKQLDDAKWAAYQNAGGAVLIIVVIVVAVWGFAVWRGRRKQPAYQALSGNENRDEASGLDGFRRKREDGDLEAAAFDESELDDLHLETPTQGNSKYSVGDDSDEEDSDEEDSDDEDSDDEDDSRTKTEQQNRH</sequence>
<feature type="transmembrane region" description="Helical" evidence="17">
    <location>
        <begin position="508"/>
        <end position="528"/>
    </location>
</feature>
<proteinExistence type="inferred from homology"/>
<evidence type="ECO:0000256" key="13">
    <source>
        <dbReference type="ARBA" id="ARBA00023180"/>
    </source>
</evidence>
<dbReference type="Proteomes" id="UP000813444">
    <property type="component" value="Unassembled WGS sequence"/>
</dbReference>
<evidence type="ECO:0000256" key="15">
    <source>
        <dbReference type="RuleBase" id="RU361156"/>
    </source>
</evidence>
<keyword evidence="12 17" id="KW-0472">Membrane</keyword>
<evidence type="ECO:0000256" key="2">
    <source>
        <dbReference type="ARBA" id="ARBA00004393"/>
    </source>
</evidence>
<dbReference type="PANTHER" id="PTHR11802:SF190">
    <property type="entry name" value="PHEROMONE-PROCESSING CARBOXYPEPTIDASE KEX1"/>
    <property type="match status" value="1"/>
</dbReference>
<evidence type="ECO:0000256" key="17">
    <source>
        <dbReference type="SAM" id="Phobius"/>
    </source>
</evidence>
<dbReference type="PANTHER" id="PTHR11802">
    <property type="entry name" value="SERINE PROTEASE FAMILY S10 SERINE CARBOXYPEPTIDASE"/>
    <property type="match status" value="1"/>
</dbReference>
<keyword evidence="6 17" id="KW-0812">Transmembrane</keyword>
<keyword evidence="10 17" id="KW-1133">Transmembrane helix</keyword>
<feature type="signal peptide" evidence="15">
    <location>
        <begin position="1"/>
        <end position="20"/>
    </location>
</feature>
<reference evidence="18" key="1">
    <citation type="journal article" date="2021" name="Nat. Commun.">
        <title>Genetic determinants of endophytism in the Arabidopsis root mycobiome.</title>
        <authorList>
            <person name="Mesny F."/>
            <person name="Miyauchi S."/>
            <person name="Thiergart T."/>
            <person name="Pickel B."/>
            <person name="Atanasova L."/>
            <person name="Karlsson M."/>
            <person name="Huettel B."/>
            <person name="Barry K.W."/>
            <person name="Haridas S."/>
            <person name="Chen C."/>
            <person name="Bauer D."/>
            <person name="Andreopoulos W."/>
            <person name="Pangilinan J."/>
            <person name="LaButti K."/>
            <person name="Riley R."/>
            <person name="Lipzen A."/>
            <person name="Clum A."/>
            <person name="Drula E."/>
            <person name="Henrissat B."/>
            <person name="Kohler A."/>
            <person name="Grigoriev I.V."/>
            <person name="Martin F.M."/>
            <person name="Hacquard S."/>
        </authorList>
    </citation>
    <scope>NUCLEOTIDE SEQUENCE</scope>
    <source>
        <strain evidence="18">MPI-CAGE-CH-0235</strain>
    </source>
</reference>
<dbReference type="EC" id="3.4.16.-" evidence="15"/>
<evidence type="ECO:0000256" key="3">
    <source>
        <dbReference type="ARBA" id="ARBA00009431"/>
    </source>
</evidence>
<name>A0A8K0SYC9_9HYPO</name>
<keyword evidence="7" id="KW-0053">Apoptosis</keyword>
<feature type="chain" id="PRO_5035490359" description="Carboxypeptidase" evidence="15">
    <location>
        <begin position="21"/>
        <end position="626"/>
    </location>
</feature>
<evidence type="ECO:0000256" key="1">
    <source>
        <dbReference type="ARBA" id="ARBA00001003"/>
    </source>
</evidence>
<evidence type="ECO:0000256" key="14">
    <source>
        <dbReference type="ARBA" id="ARBA00037042"/>
    </source>
</evidence>
<dbReference type="FunFam" id="3.40.50.1820:FF:000121">
    <property type="entry name" value="Carboxypeptidase D"/>
    <property type="match status" value="1"/>
</dbReference>
<evidence type="ECO:0000256" key="8">
    <source>
        <dbReference type="ARBA" id="ARBA00022729"/>
    </source>
</evidence>
<dbReference type="InterPro" id="IPR018202">
    <property type="entry name" value="Ser_caboxypep_ser_AS"/>
</dbReference>
<keyword evidence="11" id="KW-0333">Golgi apparatus</keyword>
<organism evidence="18 19">
    <name type="scientific">Stachybotrys elegans</name>
    <dbReference type="NCBI Taxonomy" id="80388"/>
    <lineage>
        <taxon>Eukaryota</taxon>
        <taxon>Fungi</taxon>
        <taxon>Dikarya</taxon>
        <taxon>Ascomycota</taxon>
        <taxon>Pezizomycotina</taxon>
        <taxon>Sordariomycetes</taxon>
        <taxon>Hypocreomycetidae</taxon>
        <taxon>Hypocreales</taxon>
        <taxon>Stachybotryaceae</taxon>
        <taxon>Stachybotrys</taxon>
    </lineage>
</organism>
<evidence type="ECO:0000256" key="9">
    <source>
        <dbReference type="ARBA" id="ARBA00022801"/>
    </source>
</evidence>
<evidence type="ECO:0000256" key="6">
    <source>
        <dbReference type="ARBA" id="ARBA00022692"/>
    </source>
</evidence>
<feature type="compositionally biased region" description="Basic and acidic residues" evidence="16">
    <location>
        <begin position="616"/>
        <end position="626"/>
    </location>
</feature>
<comment type="catalytic activity">
    <reaction evidence="1">
        <text>Preferential release of a C-terminal arginine or lysine residue.</text>
        <dbReference type="EC" id="3.4.16.6"/>
    </reaction>
</comment>
<dbReference type="GO" id="GO:0006915">
    <property type="term" value="P:apoptotic process"/>
    <property type="evidence" value="ECO:0007669"/>
    <property type="project" value="UniProtKB-KW"/>
</dbReference>
<evidence type="ECO:0000313" key="19">
    <source>
        <dbReference type="Proteomes" id="UP000813444"/>
    </source>
</evidence>
<dbReference type="PROSITE" id="PS00131">
    <property type="entry name" value="CARBOXYPEPT_SER_SER"/>
    <property type="match status" value="1"/>
</dbReference>
<keyword evidence="9 15" id="KW-0378">Hydrolase</keyword>
<dbReference type="Pfam" id="PF00450">
    <property type="entry name" value="Peptidase_S10"/>
    <property type="match status" value="1"/>
</dbReference>
<evidence type="ECO:0000256" key="11">
    <source>
        <dbReference type="ARBA" id="ARBA00023034"/>
    </source>
</evidence>
<comment type="similarity">
    <text evidence="3 15">Belongs to the peptidase S10 family.</text>
</comment>
<dbReference type="InterPro" id="IPR029058">
    <property type="entry name" value="AB_hydrolase_fold"/>
</dbReference>
<comment type="caution">
    <text evidence="18">The sequence shown here is derived from an EMBL/GenBank/DDBJ whole genome shotgun (WGS) entry which is preliminary data.</text>
</comment>
<evidence type="ECO:0000256" key="7">
    <source>
        <dbReference type="ARBA" id="ARBA00022703"/>
    </source>
</evidence>
<dbReference type="InterPro" id="IPR001563">
    <property type="entry name" value="Peptidase_S10"/>
</dbReference>
<dbReference type="Gene3D" id="3.40.50.1820">
    <property type="entry name" value="alpha/beta hydrolase"/>
    <property type="match status" value="1"/>
</dbReference>
<dbReference type="SUPFAM" id="SSF53474">
    <property type="entry name" value="alpha/beta-Hydrolases"/>
    <property type="match status" value="1"/>
</dbReference>
<keyword evidence="13" id="KW-0325">Glycoprotein</keyword>
<dbReference type="EMBL" id="JAGPNK010000002">
    <property type="protein sequence ID" value="KAH7326006.1"/>
    <property type="molecule type" value="Genomic_DNA"/>
</dbReference>
<comment type="subcellular location">
    <subcellularLocation>
        <location evidence="2">Golgi apparatus</location>
        <location evidence="2">trans-Golgi network membrane</location>
        <topology evidence="2">Single-pass type I membrane protein</topology>
    </subcellularLocation>
</comment>
<dbReference type="GO" id="GO:0006508">
    <property type="term" value="P:proteolysis"/>
    <property type="evidence" value="ECO:0007669"/>
    <property type="project" value="UniProtKB-KW"/>
</dbReference>
<dbReference type="OrthoDB" id="443318at2759"/>